<dbReference type="SUPFAM" id="SSF58038">
    <property type="entry name" value="SNARE fusion complex"/>
    <property type="match status" value="1"/>
</dbReference>
<dbReference type="Pfam" id="PF00957">
    <property type="entry name" value="Synaptobrevin"/>
    <property type="match status" value="1"/>
</dbReference>
<keyword evidence="3" id="KW-1133">Transmembrane helix</keyword>
<evidence type="ECO:0000256" key="1">
    <source>
        <dbReference type="PROSITE-ProRule" id="PRU00290"/>
    </source>
</evidence>
<dbReference type="OrthoDB" id="190375at2759"/>
<dbReference type="GO" id="GO:0016192">
    <property type="term" value="P:vesicle-mediated transport"/>
    <property type="evidence" value="ECO:0007669"/>
    <property type="project" value="InterPro"/>
</dbReference>
<dbReference type="AlphaFoldDB" id="A0A267DF23"/>
<keyword evidence="1" id="KW-0175">Coiled coil</keyword>
<evidence type="ECO:0000256" key="2">
    <source>
        <dbReference type="SAM" id="MobiDB-lite"/>
    </source>
</evidence>
<dbReference type="PROSITE" id="PS50892">
    <property type="entry name" value="V_SNARE"/>
    <property type="match status" value="1"/>
</dbReference>
<feature type="transmembrane region" description="Helical" evidence="3">
    <location>
        <begin position="94"/>
        <end position="120"/>
    </location>
</feature>
<feature type="domain" description="V-SNARE coiled-coil homology" evidence="4">
    <location>
        <begin position="30"/>
        <end position="90"/>
    </location>
</feature>
<name>A0A267DF23_9PLAT</name>
<evidence type="ECO:0000259" key="4">
    <source>
        <dbReference type="PROSITE" id="PS50892"/>
    </source>
</evidence>
<dbReference type="GO" id="GO:0016020">
    <property type="term" value="C:membrane"/>
    <property type="evidence" value="ECO:0007669"/>
    <property type="project" value="InterPro"/>
</dbReference>
<dbReference type="Gene3D" id="1.20.5.110">
    <property type="match status" value="1"/>
</dbReference>
<gene>
    <name evidence="5" type="ORF">BOX15_Mlig030485g1</name>
</gene>
<organism evidence="5 6">
    <name type="scientific">Macrostomum lignano</name>
    <dbReference type="NCBI Taxonomy" id="282301"/>
    <lineage>
        <taxon>Eukaryota</taxon>
        <taxon>Metazoa</taxon>
        <taxon>Spiralia</taxon>
        <taxon>Lophotrochozoa</taxon>
        <taxon>Platyhelminthes</taxon>
        <taxon>Rhabditophora</taxon>
        <taxon>Macrostomorpha</taxon>
        <taxon>Macrostomida</taxon>
        <taxon>Macrostomidae</taxon>
        <taxon>Macrostomum</taxon>
    </lineage>
</organism>
<feature type="region of interest" description="Disordered" evidence="2">
    <location>
        <begin position="1"/>
        <end position="25"/>
    </location>
</feature>
<protein>
    <recommendedName>
        <fullName evidence="4">V-SNARE coiled-coil homology domain-containing protein</fullName>
    </recommendedName>
</protein>
<dbReference type="InterPro" id="IPR042855">
    <property type="entry name" value="V_SNARE_CC"/>
</dbReference>
<sequence>MDANTAADPAAAPAPNPDRAAAAASGDGSRLYELREEVHVVSNIMRDNVNKVIEREGHLSDLVERSENLQDSAAAYQRTTTALRRKMWWQNTKMRIIIGVAVTVIVIIIIMAILGSAGVFDSKSN</sequence>
<keyword evidence="3" id="KW-0472">Membrane</keyword>
<dbReference type="EMBL" id="NIVC01004325">
    <property type="protein sequence ID" value="PAA47815.1"/>
    <property type="molecule type" value="Genomic_DNA"/>
</dbReference>
<dbReference type="STRING" id="282301.A0A267DF23"/>
<evidence type="ECO:0000313" key="5">
    <source>
        <dbReference type="EMBL" id="PAA47815.1"/>
    </source>
</evidence>
<evidence type="ECO:0000313" key="6">
    <source>
        <dbReference type="Proteomes" id="UP000215902"/>
    </source>
</evidence>
<keyword evidence="3" id="KW-0812">Transmembrane</keyword>
<comment type="caution">
    <text evidence="5">The sequence shown here is derived from an EMBL/GenBank/DDBJ whole genome shotgun (WGS) entry which is preliminary data.</text>
</comment>
<dbReference type="InterPro" id="IPR016444">
    <property type="entry name" value="Synaptobrevin/VAMP"/>
</dbReference>
<reference evidence="5 6" key="1">
    <citation type="submission" date="2017-06" db="EMBL/GenBank/DDBJ databases">
        <title>A platform for efficient transgenesis in Macrostomum lignano, a flatworm model organism for stem cell research.</title>
        <authorList>
            <person name="Berezikov E."/>
        </authorList>
    </citation>
    <scope>NUCLEOTIDE SEQUENCE [LARGE SCALE GENOMIC DNA]</scope>
    <source>
        <strain evidence="5">DV1</strain>
        <tissue evidence="5">Whole organism</tissue>
    </source>
</reference>
<accession>A0A267DF23</accession>
<feature type="compositionally biased region" description="Low complexity" evidence="2">
    <location>
        <begin position="1"/>
        <end position="24"/>
    </location>
</feature>
<proteinExistence type="predicted"/>
<evidence type="ECO:0000256" key="3">
    <source>
        <dbReference type="SAM" id="Phobius"/>
    </source>
</evidence>
<dbReference type="PRINTS" id="PR00219">
    <property type="entry name" value="SYNAPTOBREVN"/>
</dbReference>
<dbReference type="InterPro" id="IPR001388">
    <property type="entry name" value="Synaptobrevin-like"/>
</dbReference>
<dbReference type="PANTHER" id="PTHR45701">
    <property type="entry name" value="SYNAPTOBREVIN FAMILY MEMBER"/>
    <property type="match status" value="1"/>
</dbReference>
<dbReference type="Proteomes" id="UP000215902">
    <property type="component" value="Unassembled WGS sequence"/>
</dbReference>
<keyword evidence="6" id="KW-1185">Reference proteome</keyword>